<name>A0AAN7PR89_MYCAM</name>
<dbReference type="Proteomes" id="UP001333110">
    <property type="component" value="Unassembled WGS sequence"/>
</dbReference>
<evidence type="ECO:0000313" key="3">
    <source>
        <dbReference type="Proteomes" id="UP001333110"/>
    </source>
</evidence>
<dbReference type="EMBL" id="JAUNZN010000001">
    <property type="protein sequence ID" value="KAK4830003.1"/>
    <property type="molecule type" value="Genomic_DNA"/>
</dbReference>
<keyword evidence="3" id="KW-1185">Reference proteome</keyword>
<accession>A0AAN7PR89</accession>
<sequence length="263" mass="30432">MLICRALACESFPCKAEQGWRAVGRQRLPTGLVRDAVPRRSWKATFRATGQKSRRRQRQNRVVGKGNSRTCPFSLTESHPTMYKEIKKISFVALPKRFRGSITFKGKYCQHVREVILPLCSALGRPQLECWVRFWAPRYKRDMDILEGLQRRATEMMKGLEHVSCEERLTELGLFSSEKRRLRRISSIGCKEAGARLFPVVPSDRTRGNGHKLKHRRFPLNIRKHFSTVRVTKHWHRLPREVVESPSLEILKSCLGTGLGNQL</sequence>
<proteinExistence type="predicted"/>
<reference evidence="2 3" key="1">
    <citation type="journal article" date="2023" name="J. Hered.">
        <title>Chromosome-level genome of the wood stork (Mycteria americana) provides insight into avian chromosome evolution.</title>
        <authorList>
            <person name="Flamio R. Jr."/>
            <person name="Ramstad K.M."/>
        </authorList>
    </citation>
    <scope>NUCLEOTIDE SEQUENCE [LARGE SCALE GENOMIC DNA]</scope>
    <source>
        <strain evidence="2">JAX WOST 10</strain>
    </source>
</reference>
<dbReference type="AlphaFoldDB" id="A0AAN7PR89"/>
<protein>
    <submittedName>
        <fullName evidence="2">Uncharacterized protein</fullName>
    </submittedName>
</protein>
<feature type="region of interest" description="Disordered" evidence="1">
    <location>
        <begin position="48"/>
        <end position="68"/>
    </location>
</feature>
<dbReference type="PANTHER" id="PTHR33332">
    <property type="entry name" value="REVERSE TRANSCRIPTASE DOMAIN-CONTAINING PROTEIN"/>
    <property type="match status" value="1"/>
</dbReference>
<evidence type="ECO:0000256" key="1">
    <source>
        <dbReference type="SAM" id="MobiDB-lite"/>
    </source>
</evidence>
<comment type="caution">
    <text evidence="2">The sequence shown here is derived from an EMBL/GenBank/DDBJ whole genome shotgun (WGS) entry which is preliminary data.</text>
</comment>
<organism evidence="2 3">
    <name type="scientific">Mycteria americana</name>
    <name type="common">Wood stork</name>
    <dbReference type="NCBI Taxonomy" id="33587"/>
    <lineage>
        <taxon>Eukaryota</taxon>
        <taxon>Metazoa</taxon>
        <taxon>Chordata</taxon>
        <taxon>Craniata</taxon>
        <taxon>Vertebrata</taxon>
        <taxon>Euteleostomi</taxon>
        <taxon>Archelosauria</taxon>
        <taxon>Archosauria</taxon>
        <taxon>Dinosauria</taxon>
        <taxon>Saurischia</taxon>
        <taxon>Theropoda</taxon>
        <taxon>Coelurosauria</taxon>
        <taxon>Aves</taxon>
        <taxon>Neognathae</taxon>
        <taxon>Neoaves</taxon>
        <taxon>Aequornithes</taxon>
        <taxon>Ciconiiformes</taxon>
        <taxon>Ciconiidae</taxon>
        <taxon>Mycteria</taxon>
    </lineage>
</organism>
<gene>
    <name evidence="2" type="ORF">QYF61_008173</name>
</gene>
<evidence type="ECO:0000313" key="2">
    <source>
        <dbReference type="EMBL" id="KAK4830003.1"/>
    </source>
</evidence>